<evidence type="ECO:0000313" key="8">
    <source>
        <dbReference type="Proteomes" id="UP000605201"/>
    </source>
</evidence>
<proteinExistence type="predicted"/>
<dbReference type="GO" id="GO:0052592">
    <property type="term" value="F:oxidoreductase activity, acting on CH or CH2 groups, with an iron-sulfur protein as acceptor"/>
    <property type="evidence" value="ECO:0007669"/>
    <property type="project" value="TreeGrafter"/>
</dbReference>
<reference evidence="7 8" key="1">
    <citation type="submission" date="2020-08" db="EMBL/GenBank/DDBJ databases">
        <title>Bridging the membrane lipid divide: bacteria of the FCB group superphylum have the potential to synthesize archaeal ether lipids.</title>
        <authorList>
            <person name="Villanueva L."/>
            <person name="Von Meijenfeldt F.A.B."/>
            <person name="Westbye A.B."/>
            <person name="Yadav S."/>
            <person name="Hopmans E.C."/>
            <person name="Dutilh B.E."/>
            <person name="Sinninghe Damste J.S."/>
        </authorList>
    </citation>
    <scope>NUCLEOTIDE SEQUENCE [LARGE SCALE GENOMIC DNA]</scope>
    <source>
        <strain evidence="7">NIOZ-UU17</strain>
    </source>
</reference>
<evidence type="ECO:0000313" key="7">
    <source>
        <dbReference type="EMBL" id="MBC8432079.1"/>
    </source>
</evidence>
<evidence type="ECO:0000256" key="2">
    <source>
        <dbReference type="ARBA" id="ARBA00022723"/>
    </source>
</evidence>
<keyword evidence="4" id="KW-0408">Iron</keyword>
<dbReference type="Gene3D" id="3.30.70.20">
    <property type="match status" value="1"/>
</dbReference>
<protein>
    <submittedName>
        <fullName evidence="7">Coenzyme F420 hydrogenase/dehydrogenase, beta subunit C-terminal domain</fullName>
    </submittedName>
</protein>
<dbReference type="GO" id="GO:0046872">
    <property type="term" value="F:metal ion binding"/>
    <property type="evidence" value="ECO:0007669"/>
    <property type="project" value="UniProtKB-KW"/>
</dbReference>
<comment type="caution">
    <text evidence="7">The sequence shown here is derived from an EMBL/GenBank/DDBJ whole genome shotgun (WGS) entry which is preliminary data.</text>
</comment>
<dbReference type="Pfam" id="PF04422">
    <property type="entry name" value="FrhB_FdhB_N"/>
    <property type="match status" value="1"/>
</dbReference>
<dbReference type="InterPro" id="IPR017900">
    <property type="entry name" value="4Fe4S_Fe_S_CS"/>
</dbReference>
<accession>A0A8J6TKG3</accession>
<dbReference type="PROSITE" id="PS51379">
    <property type="entry name" value="4FE4S_FER_2"/>
    <property type="match status" value="1"/>
</dbReference>
<dbReference type="PROSITE" id="PS00198">
    <property type="entry name" value="4FE4S_FER_1"/>
    <property type="match status" value="1"/>
</dbReference>
<comment type="cofactor">
    <cofactor evidence="1">
        <name>FAD</name>
        <dbReference type="ChEBI" id="CHEBI:57692"/>
    </cofactor>
</comment>
<gene>
    <name evidence="7" type="ORF">H8D96_09175</name>
</gene>
<dbReference type="GO" id="GO:0051536">
    <property type="term" value="F:iron-sulfur cluster binding"/>
    <property type="evidence" value="ECO:0007669"/>
    <property type="project" value="UniProtKB-KW"/>
</dbReference>
<keyword evidence="2" id="KW-0479">Metal-binding</keyword>
<dbReference type="InterPro" id="IPR007516">
    <property type="entry name" value="Co_F420_Hydgase/DH_bsu_N"/>
</dbReference>
<keyword evidence="3" id="KW-0560">Oxidoreductase</keyword>
<sequence>MEENPETKTKLMNKGHTDLINEVVEGGLCVYCGACAGGCPYLTAYKGRIVVMDNCDREDGQCYQFCPRTFTDMDFLSNKFFGEPFGANEIGFSRNLLLAKAADARIHERGQDGGVVTALLTVAIEEGLIDAAIVAKMDEEKVPNGFVARTREQLLECARNSYEPCPTLQELNGLPYDSTEKLGIVSLPCHSAALSKMKAYKTRNRVNLENVNLIIGLFCGWTLAEGFHGYLQDNFDLKNIVKFDIPHSPGHTYDAYYKDGTKKEVELEDIRKYINPACDYCWDMTAEFSDVSVGSGRSKYKGWNTLIPRTGTGEKLVELAMEKGVLETKPLPEENIMNLKKACLNKKKSAVRKLSKKYNGDLGYLGISHTLKEKLLSD</sequence>
<evidence type="ECO:0000256" key="1">
    <source>
        <dbReference type="ARBA" id="ARBA00001974"/>
    </source>
</evidence>
<dbReference type="EMBL" id="JACNIG010000203">
    <property type="protein sequence ID" value="MBC8432079.1"/>
    <property type="molecule type" value="Genomic_DNA"/>
</dbReference>
<dbReference type="PANTHER" id="PTHR31332:SF6">
    <property type="entry name" value="FORMATE DEHYDROGENASE SUBUNIT BETA"/>
    <property type="match status" value="1"/>
</dbReference>
<organism evidence="7 8">
    <name type="scientific">Candidatus Desulfatibia vada</name>
    <dbReference type="NCBI Taxonomy" id="2841696"/>
    <lineage>
        <taxon>Bacteria</taxon>
        <taxon>Pseudomonadati</taxon>
        <taxon>Thermodesulfobacteriota</taxon>
        <taxon>Desulfobacteria</taxon>
        <taxon>Desulfobacterales</taxon>
        <taxon>Desulfobacterales incertae sedis</taxon>
        <taxon>Candidatus Desulfatibia</taxon>
    </lineage>
</organism>
<evidence type="ECO:0000256" key="3">
    <source>
        <dbReference type="ARBA" id="ARBA00023002"/>
    </source>
</evidence>
<dbReference type="InterPro" id="IPR045220">
    <property type="entry name" value="FRHB/FDHB/HCAR-like"/>
</dbReference>
<evidence type="ECO:0000256" key="5">
    <source>
        <dbReference type="ARBA" id="ARBA00023014"/>
    </source>
</evidence>
<dbReference type="Pfam" id="PF04432">
    <property type="entry name" value="FrhB_FdhB_C"/>
    <property type="match status" value="1"/>
</dbReference>
<dbReference type="Proteomes" id="UP000605201">
    <property type="component" value="Unassembled WGS sequence"/>
</dbReference>
<evidence type="ECO:0000259" key="6">
    <source>
        <dbReference type="PROSITE" id="PS51379"/>
    </source>
</evidence>
<dbReference type="PANTHER" id="PTHR31332">
    <property type="entry name" value="7-HYDROXYMETHYL CHLOROPHYLL A REDUCTASE, CHLOROPLASTIC"/>
    <property type="match status" value="1"/>
</dbReference>
<dbReference type="InterPro" id="IPR017896">
    <property type="entry name" value="4Fe4S_Fe-S-bd"/>
</dbReference>
<name>A0A8J6TKG3_9BACT</name>
<dbReference type="AlphaFoldDB" id="A0A8J6TKG3"/>
<evidence type="ECO:0000256" key="4">
    <source>
        <dbReference type="ARBA" id="ARBA00023004"/>
    </source>
</evidence>
<keyword evidence="5" id="KW-0411">Iron-sulfur</keyword>
<dbReference type="InterPro" id="IPR007525">
    <property type="entry name" value="FrhB_FdhB_C"/>
</dbReference>
<feature type="domain" description="4Fe-4S ferredoxin-type" evidence="6">
    <location>
        <begin position="20"/>
        <end position="50"/>
    </location>
</feature>